<dbReference type="FunFam" id="3.40.50.300:FF:000577">
    <property type="entry name" value="lymphoid-specific helicase isoform X1"/>
    <property type="match status" value="1"/>
</dbReference>
<evidence type="ECO:0000259" key="19">
    <source>
        <dbReference type="PROSITE" id="PS51192"/>
    </source>
</evidence>
<protein>
    <recommendedName>
        <fullName evidence="17">Proliferation-associated SNF2-like protein</fullName>
    </recommendedName>
</protein>
<comment type="similarity">
    <text evidence="2">Belongs to the SNF2/RAD54 helicase family.</text>
</comment>
<keyword evidence="8" id="KW-0378">Hydrolase</keyword>
<feature type="compositionally biased region" description="Basic and acidic residues" evidence="18">
    <location>
        <begin position="141"/>
        <end position="151"/>
    </location>
</feature>
<evidence type="ECO:0000256" key="5">
    <source>
        <dbReference type="ARBA" id="ARBA00022618"/>
    </source>
</evidence>
<dbReference type="GO" id="GO:0016787">
    <property type="term" value="F:hydrolase activity"/>
    <property type="evidence" value="ECO:0007669"/>
    <property type="project" value="UniProtKB-KW"/>
</dbReference>
<dbReference type="SMART" id="SM00490">
    <property type="entry name" value="HELICc"/>
    <property type="match status" value="1"/>
</dbReference>
<feature type="compositionally biased region" description="Polar residues" evidence="18">
    <location>
        <begin position="124"/>
        <end position="136"/>
    </location>
</feature>
<keyword evidence="7" id="KW-0498">Mitosis</keyword>
<keyword evidence="3" id="KW-0217">Developmental protein</keyword>
<keyword evidence="15" id="KW-0131">Cell cycle</keyword>
<evidence type="ECO:0000256" key="8">
    <source>
        <dbReference type="ARBA" id="ARBA00022801"/>
    </source>
</evidence>
<comment type="caution">
    <text evidence="21">The sequence shown here is derived from an EMBL/GenBank/DDBJ whole genome shotgun (WGS) entry which is preliminary data.</text>
</comment>
<evidence type="ECO:0000256" key="10">
    <source>
        <dbReference type="ARBA" id="ARBA00022840"/>
    </source>
</evidence>
<feature type="compositionally biased region" description="Basic residues" evidence="18">
    <location>
        <begin position="7"/>
        <end position="17"/>
    </location>
</feature>
<evidence type="ECO:0000256" key="4">
    <source>
        <dbReference type="ARBA" id="ARBA00022553"/>
    </source>
</evidence>
<evidence type="ECO:0000256" key="6">
    <source>
        <dbReference type="ARBA" id="ARBA00022741"/>
    </source>
</evidence>
<feature type="domain" description="Helicase C-terminal" evidence="20">
    <location>
        <begin position="639"/>
        <end position="789"/>
    </location>
</feature>
<dbReference type="InterPro" id="IPR038718">
    <property type="entry name" value="SNF2-like_sf"/>
</dbReference>
<organism evidence="21 22">
    <name type="scientific">Gryllus longicercus</name>
    <dbReference type="NCBI Taxonomy" id="2509291"/>
    <lineage>
        <taxon>Eukaryota</taxon>
        <taxon>Metazoa</taxon>
        <taxon>Ecdysozoa</taxon>
        <taxon>Arthropoda</taxon>
        <taxon>Hexapoda</taxon>
        <taxon>Insecta</taxon>
        <taxon>Pterygota</taxon>
        <taxon>Neoptera</taxon>
        <taxon>Polyneoptera</taxon>
        <taxon>Orthoptera</taxon>
        <taxon>Ensifera</taxon>
        <taxon>Gryllidea</taxon>
        <taxon>Grylloidea</taxon>
        <taxon>Gryllidae</taxon>
        <taxon>Gryllinae</taxon>
        <taxon>Gryllus</taxon>
    </lineage>
</organism>
<dbReference type="GO" id="GO:0005634">
    <property type="term" value="C:nucleus"/>
    <property type="evidence" value="ECO:0007669"/>
    <property type="project" value="UniProtKB-SubCell"/>
</dbReference>
<dbReference type="PROSITE" id="PS51194">
    <property type="entry name" value="HELICASE_CTER"/>
    <property type="match status" value="1"/>
</dbReference>
<sequence>MSVQLKSNKKSSYKRKRGESQNEENSVLKELSVNIKKGSPMLTTHETSAIHLSKDDENNIFRTTQSVVIKRISPESLVPHDTSALHLPKDDKNNVLNDTPSLCENEVCDKPFYVIKKSESDDSVLTESEVLSGTSFTEEDSSSKEVEDSVKVDKKSKKVVKPSLSLEEKLTHLKKLMAISNAYSKYVSKNLAKASMGEQTTKNVGHLSGSQGKSGSRSSDSKTQINNCKEMESTGKVYAAKFSPPPLFTGTLKEYQKDGCEWLKILFENASSGILADEMGLGKTVQTIAIITHLISKNLKGPFLVIAPLSTLPNWVSEFKRFCPTVPVILFHGNSDERKKMMKLFRLKSLQTVGGEVKVYPVIVTSYNMILMEPGFFGSYKWLYLVVDEGHRLKNKDCKLTKLLTSFSSSNRLLLTGTPLQNNLEELWSLLRFLTPEIFGNIEDLELLISSEDMQSETIVEQEIKEGIVSKLHAALQPFILRRMKKDVNLMLPPKKEILVYAPMSQTQWELYNATLDGSIFSILGLQEDEILEESSKRRSTLNPRCILDDVENDDDLDDDDLVIVIRRTTRVVPDSKKKKALPLDKDGNRCYVNLKMQNAHFQLRKICNHPYLVQMPLEQEQYMLVNEEMIKKSGKMMILDALLPRLKAQGHKVLLFSTMTKLLDVIEEYVIFRNYSYTRLDGSVKLEDRITEMNSFLEDEDVFLFLISTRAGSLGLNLISADTVIIFDSDWNPQVDLQAQDRCHRIGQTRPVVVYRFVTKASIDEKIVQYAQNKRRLEKLVLHNDCYKGLHAQKPENFVSVEELKALLHSSDYSKVVRTSGNVLSDQQIEEILDRSDMK</sequence>
<dbReference type="PANTHER" id="PTHR47161:SF1">
    <property type="entry name" value="LYMPHOID-SPECIFIC HELICASE"/>
    <property type="match status" value="1"/>
</dbReference>
<feature type="compositionally biased region" description="Low complexity" evidence="18">
    <location>
        <begin position="208"/>
        <end position="218"/>
    </location>
</feature>
<dbReference type="Gene3D" id="3.40.50.300">
    <property type="entry name" value="P-loop containing nucleotide triphosphate hydrolases"/>
    <property type="match status" value="1"/>
</dbReference>
<feature type="region of interest" description="Disordered" evidence="18">
    <location>
        <begin position="124"/>
        <end position="151"/>
    </location>
</feature>
<feature type="region of interest" description="Disordered" evidence="18">
    <location>
        <begin position="197"/>
        <end position="224"/>
    </location>
</feature>
<dbReference type="GO" id="GO:0051301">
    <property type="term" value="P:cell division"/>
    <property type="evidence" value="ECO:0007669"/>
    <property type="project" value="UniProtKB-KW"/>
</dbReference>
<dbReference type="Gene3D" id="3.40.50.10810">
    <property type="entry name" value="Tandem AAA-ATPase domain"/>
    <property type="match status" value="1"/>
</dbReference>
<dbReference type="SUPFAM" id="SSF52540">
    <property type="entry name" value="P-loop containing nucleoside triphosphate hydrolases"/>
    <property type="match status" value="2"/>
</dbReference>
<dbReference type="EMBL" id="JAZDUA010000137">
    <property type="protein sequence ID" value="KAK7866774.1"/>
    <property type="molecule type" value="Genomic_DNA"/>
</dbReference>
<dbReference type="InterPro" id="IPR027417">
    <property type="entry name" value="P-loop_NTPase"/>
</dbReference>
<evidence type="ECO:0000313" key="22">
    <source>
        <dbReference type="Proteomes" id="UP001378592"/>
    </source>
</evidence>
<accession>A0AAN9Z8L5</accession>
<evidence type="ECO:0000256" key="16">
    <source>
        <dbReference type="ARBA" id="ARBA00053349"/>
    </source>
</evidence>
<evidence type="ECO:0000256" key="7">
    <source>
        <dbReference type="ARBA" id="ARBA00022776"/>
    </source>
</evidence>
<dbReference type="InterPro" id="IPR000330">
    <property type="entry name" value="SNF2_N"/>
</dbReference>
<dbReference type="InterPro" id="IPR014001">
    <property type="entry name" value="Helicase_ATP-bd"/>
</dbReference>
<feature type="region of interest" description="Disordered" evidence="18">
    <location>
        <begin position="1"/>
        <end position="27"/>
    </location>
</feature>
<dbReference type="PROSITE" id="PS51192">
    <property type="entry name" value="HELICASE_ATP_BIND_1"/>
    <property type="match status" value="1"/>
</dbReference>
<gene>
    <name evidence="21" type="ORF">R5R35_008759</name>
</gene>
<keyword evidence="9" id="KW-0347">Helicase</keyword>
<dbReference type="CDD" id="cd18793">
    <property type="entry name" value="SF2_C_SNF"/>
    <property type="match status" value="1"/>
</dbReference>
<dbReference type="GO" id="GO:0004386">
    <property type="term" value="F:helicase activity"/>
    <property type="evidence" value="ECO:0007669"/>
    <property type="project" value="UniProtKB-KW"/>
</dbReference>
<feature type="domain" description="Helicase ATP-binding" evidence="19">
    <location>
        <begin position="264"/>
        <end position="437"/>
    </location>
</feature>
<dbReference type="GO" id="GO:0044027">
    <property type="term" value="P:negative regulation of gene expression via chromosomal CpG island methylation"/>
    <property type="evidence" value="ECO:0007669"/>
    <property type="project" value="TreeGrafter"/>
</dbReference>
<evidence type="ECO:0000256" key="18">
    <source>
        <dbReference type="SAM" id="MobiDB-lite"/>
    </source>
</evidence>
<comment type="function">
    <text evidence="16">Plays an essential role in normal development and survival. Involved in regulation of the expansion or survival of lymphoid cells. Required for de novo or maintenance DNA methylation. May control silencing of the imprinted CDKN1C gene through DNA methylation. May play a role in formation and organization of heterochromatin, implying a functional role in the regulation of transcription and mitosis.</text>
</comment>
<dbReference type="AlphaFoldDB" id="A0AAN9Z8L5"/>
<dbReference type="PANTHER" id="PTHR47161">
    <property type="entry name" value="LYMPHOID-SPECIFIC HELICASE"/>
    <property type="match status" value="1"/>
</dbReference>
<evidence type="ECO:0000256" key="17">
    <source>
        <dbReference type="ARBA" id="ARBA00081399"/>
    </source>
</evidence>
<dbReference type="GO" id="GO:0005721">
    <property type="term" value="C:pericentric heterochromatin"/>
    <property type="evidence" value="ECO:0007669"/>
    <property type="project" value="TreeGrafter"/>
</dbReference>
<dbReference type="InterPro" id="IPR001650">
    <property type="entry name" value="Helicase_C-like"/>
</dbReference>
<reference evidence="21 22" key="1">
    <citation type="submission" date="2024-03" db="EMBL/GenBank/DDBJ databases">
        <title>The genome assembly and annotation of the cricket Gryllus longicercus Weissman &amp; Gray.</title>
        <authorList>
            <person name="Szrajer S."/>
            <person name="Gray D."/>
            <person name="Ylla G."/>
        </authorList>
    </citation>
    <scope>NUCLEOTIDE SEQUENCE [LARGE SCALE GENOMIC DNA]</scope>
    <source>
        <strain evidence="21">DAG 2021-001</strain>
        <tissue evidence="21">Whole body minus gut</tissue>
    </source>
</reference>
<dbReference type="Proteomes" id="UP001378592">
    <property type="component" value="Unassembled WGS sequence"/>
</dbReference>
<dbReference type="GO" id="GO:0006346">
    <property type="term" value="P:DNA methylation-dependent constitutive heterochromatin formation"/>
    <property type="evidence" value="ECO:0007669"/>
    <property type="project" value="TreeGrafter"/>
</dbReference>
<keyword evidence="5" id="KW-0132">Cell division</keyword>
<evidence type="ECO:0000259" key="20">
    <source>
        <dbReference type="PROSITE" id="PS51194"/>
    </source>
</evidence>
<evidence type="ECO:0000256" key="2">
    <source>
        <dbReference type="ARBA" id="ARBA00007025"/>
    </source>
</evidence>
<dbReference type="GO" id="GO:0003682">
    <property type="term" value="F:chromatin binding"/>
    <property type="evidence" value="ECO:0007669"/>
    <property type="project" value="TreeGrafter"/>
</dbReference>
<keyword evidence="10" id="KW-0067">ATP-binding</keyword>
<keyword evidence="12" id="KW-0175">Coiled coil</keyword>
<dbReference type="Pfam" id="PF00176">
    <property type="entry name" value="SNF2-rel_dom"/>
    <property type="match status" value="1"/>
</dbReference>
<dbReference type="InterPro" id="IPR049730">
    <property type="entry name" value="SNF2/RAD54-like_C"/>
</dbReference>
<proteinExistence type="inferred from homology"/>
<dbReference type="GO" id="GO:0031508">
    <property type="term" value="P:pericentric heterochromatin formation"/>
    <property type="evidence" value="ECO:0007669"/>
    <property type="project" value="TreeGrafter"/>
</dbReference>
<dbReference type="FunFam" id="3.40.50.10810:FF:000015">
    <property type="entry name" value="lymphoid-specific helicase isoform X1"/>
    <property type="match status" value="1"/>
</dbReference>
<evidence type="ECO:0000313" key="21">
    <source>
        <dbReference type="EMBL" id="KAK7866774.1"/>
    </source>
</evidence>
<name>A0AAN9Z8L5_9ORTH</name>
<dbReference type="GO" id="GO:0005524">
    <property type="term" value="F:ATP binding"/>
    <property type="evidence" value="ECO:0007669"/>
    <property type="project" value="UniProtKB-KW"/>
</dbReference>
<keyword evidence="22" id="KW-1185">Reference proteome</keyword>
<keyword evidence="6" id="KW-0547">Nucleotide-binding</keyword>
<keyword evidence="4" id="KW-0597">Phosphoprotein</keyword>
<comment type="subcellular location">
    <subcellularLocation>
        <location evidence="1">Nucleus</location>
    </subcellularLocation>
</comment>
<evidence type="ECO:0000256" key="1">
    <source>
        <dbReference type="ARBA" id="ARBA00004123"/>
    </source>
</evidence>
<dbReference type="SMART" id="SM00487">
    <property type="entry name" value="DEXDc"/>
    <property type="match status" value="1"/>
</dbReference>
<evidence type="ECO:0000256" key="11">
    <source>
        <dbReference type="ARBA" id="ARBA00023015"/>
    </source>
</evidence>
<keyword evidence="14" id="KW-0539">Nucleus</keyword>
<evidence type="ECO:0000256" key="13">
    <source>
        <dbReference type="ARBA" id="ARBA00023163"/>
    </source>
</evidence>
<evidence type="ECO:0000256" key="3">
    <source>
        <dbReference type="ARBA" id="ARBA00022473"/>
    </source>
</evidence>
<keyword evidence="13" id="KW-0804">Transcription</keyword>
<evidence type="ECO:0000256" key="9">
    <source>
        <dbReference type="ARBA" id="ARBA00022806"/>
    </source>
</evidence>
<evidence type="ECO:0000256" key="12">
    <source>
        <dbReference type="ARBA" id="ARBA00023054"/>
    </source>
</evidence>
<evidence type="ECO:0000256" key="15">
    <source>
        <dbReference type="ARBA" id="ARBA00023306"/>
    </source>
</evidence>
<dbReference type="Pfam" id="PF00271">
    <property type="entry name" value="Helicase_C"/>
    <property type="match status" value="1"/>
</dbReference>
<keyword evidence="11" id="KW-0805">Transcription regulation</keyword>
<evidence type="ECO:0000256" key="14">
    <source>
        <dbReference type="ARBA" id="ARBA00023242"/>
    </source>
</evidence>